<dbReference type="PROSITE" id="PS51257">
    <property type="entry name" value="PROKAR_LIPOPROTEIN"/>
    <property type="match status" value="1"/>
</dbReference>
<organism evidence="2 3">
    <name type="scientific">Candidatus Buchananbacteria bacterium RIFCSPHIGHO2_02_FULL_38_8</name>
    <dbReference type="NCBI Taxonomy" id="1797538"/>
    <lineage>
        <taxon>Bacteria</taxon>
        <taxon>Candidatus Buchananiibacteriota</taxon>
    </lineage>
</organism>
<feature type="transmembrane region" description="Helical" evidence="1">
    <location>
        <begin position="12"/>
        <end position="35"/>
    </location>
</feature>
<reference evidence="2 3" key="1">
    <citation type="journal article" date="2016" name="Nat. Commun.">
        <title>Thousands of microbial genomes shed light on interconnected biogeochemical processes in an aquifer system.</title>
        <authorList>
            <person name="Anantharaman K."/>
            <person name="Brown C.T."/>
            <person name="Hug L.A."/>
            <person name="Sharon I."/>
            <person name="Castelle C.J."/>
            <person name="Probst A.J."/>
            <person name="Thomas B.C."/>
            <person name="Singh A."/>
            <person name="Wilkins M.J."/>
            <person name="Karaoz U."/>
            <person name="Brodie E.L."/>
            <person name="Williams K.H."/>
            <person name="Hubbard S.S."/>
            <person name="Banfield J.F."/>
        </authorList>
    </citation>
    <scope>NUCLEOTIDE SEQUENCE [LARGE SCALE GENOMIC DNA]</scope>
</reference>
<keyword evidence="1" id="KW-0812">Transmembrane</keyword>
<gene>
    <name evidence="2" type="ORF">A3J62_03935</name>
</gene>
<sequence length="116" mass="13958">MFKNFWLKLKHHHLWLMLFGCLLIFGILGIGLKFFPQLSDNWFWLIILLCPLAHLLMMGGHKHQESFDNKKEENLKIYRCSECGLLYRQKEWAEKCQSWCLKYKSCNLEITKHAIK</sequence>
<dbReference type="EMBL" id="MHIH01000020">
    <property type="protein sequence ID" value="OGY47705.1"/>
    <property type="molecule type" value="Genomic_DNA"/>
</dbReference>
<protein>
    <recommendedName>
        <fullName evidence="4">DUF2933 domain-containing protein</fullName>
    </recommendedName>
</protein>
<feature type="transmembrane region" description="Helical" evidence="1">
    <location>
        <begin position="41"/>
        <end position="60"/>
    </location>
</feature>
<dbReference type="InterPro" id="IPR021682">
    <property type="entry name" value="DUF2933"/>
</dbReference>
<proteinExistence type="predicted"/>
<name>A0A1G1Y5U1_9BACT</name>
<keyword evidence="1" id="KW-0472">Membrane</keyword>
<evidence type="ECO:0008006" key="4">
    <source>
        <dbReference type="Google" id="ProtNLM"/>
    </source>
</evidence>
<accession>A0A1G1Y5U1</accession>
<dbReference type="AlphaFoldDB" id="A0A1G1Y5U1"/>
<dbReference type="Pfam" id="PF11666">
    <property type="entry name" value="DUF2933"/>
    <property type="match status" value="1"/>
</dbReference>
<keyword evidence="1" id="KW-1133">Transmembrane helix</keyword>
<comment type="caution">
    <text evidence="2">The sequence shown here is derived from an EMBL/GenBank/DDBJ whole genome shotgun (WGS) entry which is preliminary data.</text>
</comment>
<evidence type="ECO:0000313" key="2">
    <source>
        <dbReference type="EMBL" id="OGY47705.1"/>
    </source>
</evidence>
<dbReference type="Proteomes" id="UP000178747">
    <property type="component" value="Unassembled WGS sequence"/>
</dbReference>
<evidence type="ECO:0000313" key="3">
    <source>
        <dbReference type="Proteomes" id="UP000178747"/>
    </source>
</evidence>
<evidence type="ECO:0000256" key="1">
    <source>
        <dbReference type="SAM" id="Phobius"/>
    </source>
</evidence>